<dbReference type="KEGG" id="kbi:30209324"/>
<name>A0A1B9G272_9TREE</name>
<dbReference type="VEuPathDB" id="FungiDB:I302_04925"/>
<reference evidence="2" key="2">
    <citation type="submission" date="2013-07" db="EMBL/GenBank/DDBJ databases">
        <authorList>
            <consortium name="The Broad Institute Genome Sequencing Platform"/>
            <person name="Cuomo C."/>
            <person name="Litvintseva A."/>
            <person name="Chen Y."/>
            <person name="Heitman J."/>
            <person name="Sun S."/>
            <person name="Springer D."/>
            <person name="Dromer F."/>
            <person name="Young S.K."/>
            <person name="Zeng Q."/>
            <person name="Gargeya S."/>
            <person name="Fitzgerald M."/>
            <person name="Abouelleil A."/>
            <person name="Alvarado L."/>
            <person name="Berlin A.M."/>
            <person name="Chapman S.B."/>
            <person name="Dewar J."/>
            <person name="Goldberg J."/>
            <person name="Griggs A."/>
            <person name="Gujja S."/>
            <person name="Hansen M."/>
            <person name="Howarth C."/>
            <person name="Imamovic A."/>
            <person name="Larimer J."/>
            <person name="McCowan C."/>
            <person name="Murphy C."/>
            <person name="Pearson M."/>
            <person name="Priest M."/>
            <person name="Roberts A."/>
            <person name="Saif S."/>
            <person name="Shea T."/>
            <person name="Sykes S."/>
            <person name="Wortman J."/>
            <person name="Nusbaum C."/>
            <person name="Birren B."/>
        </authorList>
    </citation>
    <scope>NUCLEOTIDE SEQUENCE</scope>
    <source>
        <strain evidence="2">CBS 10118</strain>
    </source>
</reference>
<keyword evidence="3" id="KW-1185">Reference proteome</keyword>
<reference evidence="2" key="4">
    <citation type="submission" date="2024-02" db="EMBL/GenBank/DDBJ databases">
        <title>Comparative genomics of Cryptococcus and Kwoniella reveals pathogenesis evolution and contrasting modes of karyotype evolution via chromosome fusion or intercentromeric recombination.</title>
        <authorList>
            <person name="Coelho M.A."/>
            <person name="David-Palma M."/>
            <person name="Shea T."/>
            <person name="Bowers K."/>
            <person name="McGinley-Smith S."/>
            <person name="Mohammad A.W."/>
            <person name="Gnirke A."/>
            <person name="Yurkov A.M."/>
            <person name="Nowrousian M."/>
            <person name="Sun S."/>
            <person name="Cuomo C.A."/>
            <person name="Heitman J."/>
        </authorList>
    </citation>
    <scope>NUCLEOTIDE SEQUENCE</scope>
    <source>
        <strain evidence="2">CBS 10118</strain>
    </source>
</reference>
<reference evidence="1" key="3">
    <citation type="submission" date="2014-01" db="EMBL/GenBank/DDBJ databases">
        <title>Evolution of pathogenesis and genome organization in the Tremellales.</title>
        <authorList>
            <person name="Cuomo C."/>
            <person name="Litvintseva A."/>
            <person name="Heitman J."/>
            <person name="Chen Y."/>
            <person name="Sun S."/>
            <person name="Springer D."/>
            <person name="Dromer F."/>
            <person name="Young S."/>
            <person name="Zeng Q."/>
            <person name="Chapman S."/>
            <person name="Gujja S."/>
            <person name="Saif S."/>
            <person name="Birren B."/>
        </authorList>
    </citation>
    <scope>NUCLEOTIDE SEQUENCE</scope>
    <source>
        <strain evidence="1">CBS 10118</strain>
    </source>
</reference>
<dbReference type="EMBL" id="CP144544">
    <property type="protein sequence ID" value="WVW83783.1"/>
    <property type="molecule type" value="Genomic_DNA"/>
</dbReference>
<evidence type="ECO:0000313" key="1">
    <source>
        <dbReference type="EMBL" id="OCF25115.1"/>
    </source>
</evidence>
<dbReference type="Proteomes" id="UP000092730">
    <property type="component" value="Chromosome 4"/>
</dbReference>
<dbReference type="EMBL" id="KI894021">
    <property type="protein sequence ID" value="OCF25115.1"/>
    <property type="molecule type" value="Genomic_DNA"/>
</dbReference>
<dbReference type="AlphaFoldDB" id="A0A1B9G272"/>
<proteinExistence type="predicted"/>
<evidence type="ECO:0000313" key="2">
    <source>
        <dbReference type="EMBL" id="WVW83783.1"/>
    </source>
</evidence>
<sequence length="364" mass="41975">MRNPNAFPCHPPSKAGPKIAGTMELSTLIVSFADTPTQATLMRVSASFHHITAPFLYRNVTLDRRSSYKFFRGCSDDIDTIERKLGYCQLTKTLTFIDVPSSTFYLYARHLYEGLDGMDVTPFIFPKASKVICSPSMITELADYKDRYNISHPFLEIFPQLIQPRQMCLTYPIFTSMSSEDYMVDRLKKHHGYLRERCADREKELFRDFKDGLIPKQITEVYSIFKRTLYSLTIHQVGSDFKLPTDLPMMKIYFRSCDCGGIGFGDKPEGCYSHTKNPERKEQILALASGMVQDRAMRVIKGLRSFKQRVKLINPVLWKDGKKDRESFEDWLCASDRGWRNENIKLEGWTESEVCACCQTKEGI</sequence>
<evidence type="ECO:0008006" key="4">
    <source>
        <dbReference type="Google" id="ProtNLM"/>
    </source>
</evidence>
<evidence type="ECO:0000313" key="3">
    <source>
        <dbReference type="Proteomes" id="UP000092730"/>
    </source>
</evidence>
<accession>A0A1B9G272</accession>
<dbReference type="RefSeq" id="XP_019046185.1">
    <property type="nucleotide sequence ID" value="XM_019191555.1"/>
</dbReference>
<gene>
    <name evidence="1" type="ORF">I302_04925</name>
    <name evidence="2" type="ORF">I302_105804</name>
</gene>
<protein>
    <recommendedName>
        <fullName evidence="4">F-box domain-containing protein</fullName>
    </recommendedName>
</protein>
<reference evidence="1" key="1">
    <citation type="submission" date="2013-07" db="EMBL/GenBank/DDBJ databases">
        <title>The Genome Sequence of Cryptococcus bestiolae CBS10118.</title>
        <authorList>
            <consortium name="The Broad Institute Genome Sequencing Platform"/>
            <person name="Cuomo C."/>
            <person name="Litvintseva A."/>
            <person name="Chen Y."/>
            <person name="Heitman J."/>
            <person name="Sun S."/>
            <person name="Springer D."/>
            <person name="Dromer F."/>
            <person name="Young S.K."/>
            <person name="Zeng Q."/>
            <person name="Gargeya S."/>
            <person name="Fitzgerald M."/>
            <person name="Abouelleil A."/>
            <person name="Alvarado L."/>
            <person name="Berlin A.M."/>
            <person name="Chapman S.B."/>
            <person name="Dewar J."/>
            <person name="Goldberg J."/>
            <person name="Griggs A."/>
            <person name="Gujja S."/>
            <person name="Hansen M."/>
            <person name="Howarth C."/>
            <person name="Imamovic A."/>
            <person name="Larimer J."/>
            <person name="McCowan C."/>
            <person name="Murphy C."/>
            <person name="Pearson M."/>
            <person name="Priest M."/>
            <person name="Roberts A."/>
            <person name="Saif S."/>
            <person name="Shea T."/>
            <person name="Sykes S."/>
            <person name="Wortman J."/>
            <person name="Nusbaum C."/>
            <person name="Birren B."/>
        </authorList>
    </citation>
    <scope>NUCLEOTIDE SEQUENCE [LARGE SCALE GENOMIC DNA]</scope>
    <source>
        <strain evidence="1">CBS 10118</strain>
    </source>
</reference>
<dbReference type="GeneID" id="30209324"/>
<organism evidence="1">
    <name type="scientific">Kwoniella bestiolae CBS 10118</name>
    <dbReference type="NCBI Taxonomy" id="1296100"/>
    <lineage>
        <taxon>Eukaryota</taxon>
        <taxon>Fungi</taxon>
        <taxon>Dikarya</taxon>
        <taxon>Basidiomycota</taxon>
        <taxon>Agaricomycotina</taxon>
        <taxon>Tremellomycetes</taxon>
        <taxon>Tremellales</taxon>
        <taxon>Cryptococcaceae</taxon>
        <taxon>Kwoniella</taxon>
    </lineage>
</organism>